<dbReference type="EMBL" id="JAPZPY010000012">
    <property type="protein sequence ID" value="MCZ8381689.1"/>
    <property type="molecule type" value="Genomic_DNA"/>
</dbReference>
<protein>
    <submittedName>
        <fullName evidence="2">Uncharacterized protein</fullName>
    </submittedName>
</protein>
<dbReference type="RefSeq" id="WP_269896198.1">
    <property type="nucleotide sequence ID" value="NZ_JAPZPY010000012.1"/>
</dbReference>
<keyword evidence="3" id="KW-1185">Reference proteome</keyword>
<evidence type="ECO:0000313" key="3">
    <source>
        <dbReference type="Proteomes" id="UP001142153"/>
    </source>
</evidence>
<feature type="compositionally biased region" description="Basic and acidic residues" evidence="1">
    <location>
        <begin position="37"/>
        <end position="65"/>
    </location>
</feature>
<dbReference type="Proteomes" id="UP001142153">
    <property type="component" value="Unassembled WGS sequence"/>
</dbReference>
<proteinExistence type="predicted"/>
<sequence length="160" mass="16249">MNTPGSPMSAEPQEERGAPGSRDTGSDQPSGGPTDRPSGKVEGDESVPAHDEAGKPRQTGGDKTESPPSDAKPAVPPYEGRQTEAKPEGSGGDSPERTGGAVKPVTDPQYKDPSPSHTAGGATASPADEQPAAQMPESDRGDDRVGPSHTAGTGRGEDKR</sequence>
<accession>A0ABT4PYN0</accession>
<reference evidence="2" key="1">
    <citation type="submission" date="2022-12" db="EMBL/GenBank/DDBJ databases">
        <authorList>
            <person name="Deng Y."/>
            <person name="Zhang Y.-Q."/>
        </authorList>
    </citation>
    <scope>NUCLEOTIDE SEQUENCE</scope>
    <source>
        <strain evidence="2">CPCC 205372</strain>
    </source>
</reference>
<name>A0ABT4PYN0_9MYCO</name>
<feature type="compositionally biased region" description="Basic and acidic residues" evidence="1">
    <location>
        <begin position="137"/>
        <end position="146"/>
    </location>
</feature>
<comment type="caution">
    <text evidence="2">The sequence shown here is derived from an EMBL/GenBank/DDBJ whole genome shotgun (WGS) entry which is preliminary data.</text>
</comment>
<evidence type="ECO:0000256" key="1">
    <source>
        <dbReference type="SAM" id="MobiDB-lite"/>
    </source>
</evidence>
<gene>
    <name evidence="2" type="ORF">O6P37_22720</name>
</gene>
<evidence type="ECO:0000313" key="2">
    <source>
        <dbReference type="EMBL" id="MCZ8381689.1"/>
    </source>
</evidence>
<organism evidence="2 3">
    <name type="scientific">Mycobacterium hippophais</name>
    <dbReference type="NCBI Taxonomy" id="3016340"/>
    <lineage>
        <taxon>Bacteria</taxon>
        <taxon>Bacillati</taxon>
        <taxon>Actinomycetota</taxon>
        <taxon>Actinomycetes</taxon>
        <taxon>Mycobacteriales</taxon>
        <taxon>Mycobacteriaceae</taxon>
        <taxon>Mycobacterium</taxon>
    </lineage>
</organism>
<feature type="region of interest" description="Disordered" evidence="1">
    <location>
        <begin position="1"/>
        <end position="160"/>
    </location>
</feature>